<evidence type="ECO:0000256" key="4">
    <source>
        <dbReference type="ARBA" id="ARBA00023033"/>
    </source>
</evidence>
<dbReference type="InterPro" id="IPR036661">
    <property type="entry name" value="Luciferase-like_sf"/>
</dbReference>
<keyword evidence="7" id="KW-1185">Reference proteome</keyword>
<evidence type="ECO:0000313" key="7">
    <source>
        <dbReference type="Proteomes" id="UP000291591"/>
    </source>
</evidence>
<proteinExistence type="predicted"/>
<evidence type="ECO:0000259" key="5">
    <source>
        <dbReference type="Pfam" id="PF00296"/>
    </source>
</evidence>
<evidence type="ECO:0000256" key="3">
    <source>
        <dbReference type="ARBA" id="ARBA00023002"/>
    </source>
</evidence>
<organism evidence="6 7">
    <name type="scientific">Pseudonocardia sediminis</name>
    <dbReference type="NCBI Taxonomy" id="1397368"/>
    <lineage>
        <taxon>Bacteria</taxon>
        <taxon>Bacillati</taxon>
        <taxon>Actinomycetota</taxon>
        <taxon>Actinomycetes</taxon>
        <taxon>Pseudonocardiales</taxon>
        <taxon>Pseudonocardiaceae</taxon>
        <taxon>Pseudonocardia</taxon>
    </lineage>
</organism>
<keyword evidence="3" id="KW-0560">Oxidoreductase</keyword>
<keyword evidence="4 6" id="KW-0503">Monooxygenase</keyword>
<reference evidence="6 7" key="1">
    <citation type="submission" date="2019-02" db="EMBL/GenBank/DDBJ databases">
        <title>Sequencing the genomes of 1000 actinobacteria strains.</title>
        <authorList>
            <person name="Klenk H.-P."/>
        </authorList>
    </citation>
    <scope>NUCLEOTIDE SEQUENCE [LARGE SCALE GENOMIC DNA]</scope>
    <source>
        <strain evidence="6 7">DSM 45779</strain>
    </source>
</reference>
<dbReference type="RefSeq" id="WP_130288654.1">
    <property type="nucleotide sequence ID" value="NZ_SHKL01000001.1"/>
</dbReference>
<sequence>MKLALYLPNFRDKVTIKELEDLTDLAEELDFDSVWTLDRIVVPEVSDHEGLQYSFGMMDGLPNALPVTSRGQWFQGYPLLPWLAARTSKVRIGQSIIDTPFRSPGVLAAELATIDHLSNGRLNVGLGSGWMPEEFAAASAAHIFPKRHKHVRETIEILQGVWAAENDHFEYHGEFADFELCGFGAKPLQQPRPPIFMSGLKDPLRSAKRITKYDLDGWIGIQDSPEGLARWLTAIDEQFEEIGSPKRSKDLEISSMIWTVITDEDTDQTVNGVASNLLVGSEKQVTDRLKAYKEAGMTMPLIWPPFADVPVSKTLDDLKRIKNDIMPKVNAI</sequence>
<dbReference type="Pfam" id="PF00296">
    <property type="entry name" value="Bac_luciferase"/>
    <property type="match status" value="1"/>
</dbReference>
<dbReference type="InterPro" id="IPR011251">
    <property type="entry name" value="Luciferase-like_dom"/>
</dbReference>
<dbReference type="Proteomes" id="UP000291591">
    <property type="component" value="Unassembled WGS sequence"/>
</dbReference>
<dbReference type="GO" id="GO:0046306">
    <property type="term" value="P:alkanesulfonate catabolic process"/>
    <property type="evidence" value="ECO:0007669"/>
    <property type="project" value="TreeGrafter"/>
</dbReference>
<evidence type="ECO:0000313" key="6">
    <source>
        <dbReference type="EMBL" id="RZT83966.1"/>
    </source>
</evidence>
<name>A0A4Q7UQX0_PSEST</name>
<dbReference type="Gene3D" id="3.20.20.30">
    <property type="entry name" value="Luciferase-like domain"/>
    <property type="match status" value="1"/>
</dbReference>
<keyword evidence="2" id="KW-0288">FMN</keyword>
<evidence type="ECO:0000256" key="2">
    <source>
        <dbReference type="ARBA" id="ARBA00022643"/>
    </source>
</evidence>
<dbReference type="PANTHER" id="PTHR42847">
    <property type="entry name" value="ALKANESULFONATE MONOOXYGENASE"/>
    <property type="match status" value="1"/>
</dbReference>
<dbReference type="SUPFAM" id="SSF51679">
    <property type="entry name" value="Bacterial luciferase-like"/>
    <property type="match status" value="1"/>
</dbReference>
<dbReference type="InterPro" id="IPR050172">
    <property type="entry name" value="SsuD_RutA_monooxygenase"/>
</dbReference>
<protein>
    <submittedName>
        <fullName evidence="6">Luciferase-like monooxygenase</fullName>
    </submittedName>
</protein>
<comment type="caution">
    <text evidence="6">The sequence shown here is derived from an EMBL/GenBank/DDBJ whole genome shotgun (WGS) entry which is preliminary data.</text>
</comment>
<dbReference type="AlphaFoldDB" id="A0A4Q7UQX0"/>
<evidence type="ECO:0000256" key="1">
    <source>
        <dbReference type="ARBA" id="ARBA00022630"/>
    </source>
</evidence>
<accession>A0A4Q7UQX0</accession>
<gene>
    <name evidence="6" type="ORF">EV383_0797</name>
</gene>
<dbReference type="OrthoDB" id="4074025at2"/>
<feature type="domain" description="Luciferase-like" evidence="5">
    <location>
        <begin position="14"/>
        <end position="265"/>
    </location>
</feature>
<dbReference type="PANTHER" id="PTHR42847:SF4">
    <property type="entry name" value="ALKANESULFONATE MONOOXYGENASE-RELATED"/>
    <property type="match status" value="1"/>
</dbReference>
<dbReference type="EMBL" id="SHKL01000001">
    <property type="protein sequence ID" value="RZT83966.1"/>
    <property type="molecule type" value="Genomic_DNA"/>
</dbReference>
<dbReference type="GO" id="GO:0008726">
    <property type="term" value="F:alkanesulfonate monooxygenase activity"/>
    <property type="evidence" value="ECO:0007669"/>
    <property type="project" value="TreeGrafter"/>
</dbReference>
<keyword evidence="1" id="KW-0285">Flavoprotein</keyword>